<proteinExistence type="predicted"/>
<reference evidence="3" key="1">
    <citation type="submission" date="2018-05" db="EMBL/GenBank/DDBJ databases">
        <authorList>
            <person name="Lanie J.A."/>
            <person name="Ng W.-L."/>
            <person name="Kazmierczak K.M."/>
            <person name="Andrzejewski T.M."/>
            <person name="Davidsen T.M."/>
            <person name="Wayne K.J."/>
            <person name="Tettelin H."/>
            <person name="Glass J.I."/>
            <person name="Rusch D."/>
            <person name="Podicherti R."/>
            <person name="Tsui H.-C.T."/>
            <person name="Winkler M.E."/>
        </authorList>
    </citation>
    <scope>NUCLEOTIDE SEQUENCE</scope>
    <source>
        <strain evidence="3">ZC4RG45</strain>
    </source>
</reference>
<evidence type="ECO:0000313" key="2">
    <source>
        <dbReference type="EMBL" id="MFO7193555.1"/>
    </source>
</evidence>
<keyword evidence="1" id="KW-1133">Transmembrane helix</keyword>
<name>A0A2W4IZT3_9PSEU</name>
<keyword evidence="1" id="KW-0472">Membrane</keyword>
<dbReference type="STRING" id="1111738.GCA_000427905_01549"/>
<evidence type="ECO:0000313" key="3">
    <source>
        <dbReference type="EMBL" id="PZM92144.1"/>
    </source>
</evidence>
<dbReference type="EMBL" id="QGUI02000232">
    <property type="protein sequence ID" value="MFO7193555.1"/>
    <property type="molecule type" value="Genomic_DNA"/>
</dbReference>
<evidence type="ECO:0000313" key="4">
    <source>
        <dbReference type="Proteomes" id="UP000249324"/>
    </source>
</evidence>
<dbReference type="AlphaFoldDB" id="A0A2W4IZT3"/>
<dbReference type="EMBL" id="QGUI01000719">
    <property type="protein sequence ID" value="PZM92144.1"/>
    <property type="molecule type" value="Genomic_DNA"/>
</dbReference>
<evidence type="ECO:0000256" key="1">
    <source>
        <dbReference type="SAM" id="Phobius"/>
    </source>
</evidence>
<feature type="transmembrane region" description="Helical" evidence="1">
    <location>
        <begin position="51"/>
        <end position="67"/>
    </location>
</feature>
<reference evidence="2" key="2">
    <citation type="submission" date="2018-05" db="EMBL/GenBank/DDBJ databases">
        <authorList>
            <person name="Moura L."/>
            <person name="Setubal J.C."/>
        </authorList>
    </citation>
    <scope>NUCLEOTIDE SEQUENCE</scope>
    <source>
        <strain evidence="2">ZC4RG45</strain>
    </source>
</reference>
<accession>A0A2W4IZT3</accession>
<feature type="transmembrane region" description="Helical" evidence="1">
    <location>
        <begin position="6"/>
        <end position="30"/>
    </location>
</feature>
<protein>
    <submittedName>
        <fullName evidence="3">Uncharacterized protein</fullName>
    </submittedName>
</protein>
<reference evidence="2" key="4">
    <citation type="submission" date="2023-08" db="EMBL/GenBank/DDBJ databases">
        <authorList>
            <person name="Guima S.E.S."/>
            <person name="Martins L.F."/>
            <person name="Silva A.M."/>
            <person name="Setubal J.C."/>
        </authorList>
    </citation>
    <scope>NUCLEOTIDE SEQUENCE</scope>
    <source>
        <strain evidence="2">ZC4RG45</strain>
    </source>
</reference>
<sequence length="105" mass="10614">MGTIVNIIAVVVAIAGVLATVGHGAYLALLNNAARRRAGGAPVATYVRSRRALAVGTTVAALLGLAMTGAESVAVDVLAMLLAGGSGAVAAQSLRETQERYRIER</sequence>
<dbReference type="Proteomes" id="UP000249324">
    <property type="component" value="Unassembled WGS sequence"/>
</dbReference>
<gene>
    <name evidence="2" type="ORF">DIU77_015040</name>
    <name evidence="3" type="ORF">DIU77_16150</name>
</gene>
<reference evidence="2 4" key="3">
    <citation type="journal article" date="2021" name="BMC Genomics">
        <title>Genome-resolved metagenome and metatranscriptome analyses of thermophilic composting reveal key bacterial players and their metabolic interactions.</title>
        <authorList>
            <person name="Braga L.P.P."/>
            <person name="Pereira R.V."/>
            <person name="Martins L.F."/>
            <person name="Moura L.M.S."/>
            <person name="Sanchez F.B."/>
            <person name="Patane J.S.L."/>
            <person name="da Silva A.M."/>
            <person name="Setubal J.C."/>
        </authorList>
    </citation>
    <scope>NUCLEOTIDE SEQUENCE [LARGE SCALE GENOMIC DNA]</scope>
    <source>
        <strain evidence="2">ZC4RG45</strain>
    </source>
</reference>
<comment type="caution">
    <text evidence="3">The sequence shown here is derived from an EMBL/GenBank/DDBJ whole genome shotgun (WGS) entry which is preliminary data.</text>
</comment>
<organism evidence="3">
    <name type="scientific">Thermocrispum agreste</name>
    <dbReference type="NCBI Taxonomy" id="37925"/>
    <lineage>
        <taxon>Bacteria</taxon>
        <taxon>Bacillati</taxon>
        <taxon>Actinomycetota</taxon>
        <taxon>Actinomycetes</taxon>
        <taxon>Pseudonocardiales</taxon>
        <taxon>Pseudonocardiaceae</taxon>
        <taxon>Thermocrispum</taxon>
    </lineage>
</organism>
<keyword evidence="1" id="KW-0812">Transmembrane</keyword>